<evidence type="ECO:0000313" key="1">
    <source>
        <dbReference type="EMBL" id="PPS06991.1"/>
    </source>
</evidence>
<dbReference type="AlphaFoldDB" id="A0A2P5XUH2"/>
<protein>
    <submittedName>
        <fullName evidence="1">Uncharacterized protein</fullName>
    </submittedName>
</protein>
<sequence length="308" mass="35159">MRKENTPESCLNNDKGPIYEERRLQIEELDEWQTHKLRAHDKPKPRHDELNILPNQLKIGDKVLLDAADPRIATSEPNRAIPLMVLSIFPYGTVEVIHPKFDTFKLIAGMRSVNSSHHHDHATERFSNPHGWAQRCSIGRAHTTGGETIHGRTTRPCPSTVIKTDKIPRVWISIHGRERSERSRTRPCDTVVCTHTPKEHGHALRPCTPKSIYTPHYSSPPSPKSLTLAAITYHARVPITAPPLTTQSSSLLCILCQPHVARRPPSPLRRKGKEQRHPWVLPLRSVTLSSSFFWDPKRNYFRYYGPDP</sequence>
<name>A0A2P5XUH2_GOSBA</name>
<dbReference type="OrthoDB" id="1903608at2759"/>
<dbReference type="Proteomes" id="UP000239757">
    <property type="component" value="Unassembled WGS sequence"/>
</dbReference>
<organism evidence="1 2">
    <name type="scientific">Gossypium barbadense</name>
    <name type="common">Sea Island cotton</name>
    <name type="synonym">Hibiscus barbadensis</name>
    <dbReference type="NCBI Taxonomy" id="3634"/>
    <lineage>
        <taxon>Eukaryota</taxon>
        <taxon>Viridiplantae</taxon>
        <taxon>Streptophyta</taxon>
        <taxon>Embryophyta</taxon>
        <taxon>Tracheophyta</taxon>
        <taxon>Spermatophyta</taxon>
        <taxon>Magnoliopsida</taxon>
        <taxon>eudicotyledons</taxon>
        <taxon>Gunneridae</taxon>
        <taxon>Pentapetalae</taxon>
        <taxon>rosids</taxon>
        <taxon>malvids</taxon>
        <taxon>Malvales</taxon>
        <taxon>Malvaceae</taxon>
        <taxon>Malvoideae</taxon>
        <taxon>Gossypium</taxon>
    </lineage>
</organism>
<accession>A0A2P5XUH2</accession>
<dbReference type="EMBL" id="KZ664204">
    <property type="protein sequence ID" value="PPS06991.1"/>
    <property type="molecule type" value="Genomic_DNA"/>
</dbReference>
<evidence type="ECO:0000313" key="2">
    <source>
        <dbReference type="Proteomes" id="UP000239757"/>
    </source>
</evidence>
<proteinExistence type="predicted"/>
<reference evidence="1 2" key="1">
    <citation type="submission" date="2015-01" db="EMBL/GenBank/DDBJ databases">
        <title>Genome of allotetraploid Gossypium barbadense reveals genomic plasticity and fiber elongation in cotton evolution.</title>
        <authorList>
            <person name="Chen X."/>
            <person name="Liu X."/>
            <person name="Zhao B."/>
            <person name="Zheng H."/>
            <person name="Hu Y."/>
            <person name="Lu G."/>
            <person name="Yang C."/>
            <person name="Chen J."/>
            <person name="Shan C."/>
            <person name="Zhang L."/>
            <person name="Zhou Y."/>
            <person name="Wang L."/>
            <person name="Guo W."/>
            <person name="Bai Y."/>
            <person name="Ruan J."/>
            <person name="Shangguan X."/>
            <person name="Mao Y."/>
            <person name="Jiang J."/>
            <person name="Zhu Y."/>
            <person name="Lei J."/>
            <person name="Kang H."/>
            <person name="Chen S."/>
            <person name="He X."/>
            <person name="Wang R."/>
            <person name="Wang Y."/>
            <person name="Chen J."/>
            <person name="Wang L."/>
            <person name="Yu S."/>
            <person name="Wang B."/>
            <person name="Wei J."/>
            <person name="Song S."/>
            <person name="Lu X."/>
            <person name="Gao Z."/>
            <person name="Gu W."/>
            <person name="Deng X."/>
            <person name="Ma D."/>
            <person name="Wang S."/>
            <person name="Liang W."/>
            <person name="Fang L."/>
            <person name="Cai C."/>
            <person name="Zhu X."/>
            <person name="Zhou B."/>
            <person name="Zhang Y."/>
            <person name="Chen Z."/>
            <person name="Xu S."/>
            <person name="Zhu R."/>
            <person name="Wang S."/>
            <person name="Zhang T."/>
            <person name="Zhao G."/>
        </authorList>
    </citation>
    <scope>NUCLEOTIDE SEQUENCE [LARGE SCALE GENOMIC DNA]</scope>
    <source>
        <strain evidence="2">cv. Xinhai21</strain>
        <tissue evidence="1">Leaf</tissue>
    </source>
</reference>
<gene>
    <name evidence="1" type="ORF">GOBAR_AA13647</name>
</gene>